<proteinExistence type="inferred from homology"/>
<dbReference type="GO" id="GO:0006606">
    <property type="term" value="P:protein import into nucleus"/>
    <property type="evidence" value="ECO:0007669"/>
    <property type="project" value="TreeGrafter"/>
</dbReference>
<organism evidence="9 10">
    <name type="scientific">Agrilus planipennis</name>
    <name type="common">Emerald ash borer</name>
    <name type="synonym">Agrilus marcopoli</name>
    <dbReference type="NCBI Taxonomy" id="224129"/>
    <lineage>
        <taxon>Eukaryota</taxon>
        <taxon>Metazoa</taxon>
        <taxon>Ecdysozoa</taxon>
        <taxon>Arthropoda</taxon>
        <taxon>Hexapoda</taxon>
        <taxon>Insecta</taxon>
        <taxon>Pterygota</taxon>
        <taxon>Neoptera</taxon>
        <taxon>Endopterygota</taxon>
        <taxon>Coleoptera</taxon>
        <taxon>Polyphaga</taxon>
        <taxon>Elateriformia</taxon>
        <taxon>Buprestoidea</taxon>
        <taxon>Buprestidae</taxon>
        <taxon>Agrilinae</taxon>
        <taxon>Agrilus</taxon>
    </lineage>
</organism>
<dbReference type="Gene3D" id="1.20.190.50">
    <property type="match status" value="1"/>
</dbReference>
<dbReference type="GO" id="GO:0031965">
    <property type="term" value="C:nuclear membrane"/>
    <property type="evidence" value="ECO:0007669"/>
    <property type="project" value="UniProtKB-SubCell"/>
</dbReference>
<evidence type="ECO:0000256" key="7">
    <source>
        <dbReference type="ARBA" id="ARBA00023242"/>
    </source>
</evidence>
<dbReference type="STRING" id="224129.A0A1W4X061"/>
<dbReference type="InterPro" id="IPR007252">
    <property type="entry name" value="Nup84/Nup107"/>
</dbReference>
<comment type="function">
    <text evidence="8">Functions as a component of the nuclear pore complex (NPC).</text>
</comment>
<reference evidence="10 11" key="1">
    <citation type="submission" date="2025-04" db="UniProtKB">
        <authorList>
            <consortium name="RefSeq"/>
        </authorList>
    </citation>
    <scope>IDENTIFICATION</scope>
    <source>
        <tissue evidence="10 11">Entire body</tissue>
    </source>
</reference>
<dbReference type="RefSeq" id="XP_025831204.1">
    <property type="nucleotide sequence ID" value="XM_025975419.1"/>
</dbReference>
<evidence type="ECO:0000256" key="5">
    <source>
        <dbReference type="ARBA" id="ARBA00023010"/>
    </source>
</evidence>
<dbReference type="GO" id="GO:0000973">
    <property type="term" value="P:post-transcriptional tethering of RNA polymerase II gene DNA at nuclear periphery"/>
    <property type="evidence" value="ECO:0007669"/>
    <property type="project" value="TreeGrafter"/>
</dbReference>
<protein>
    <recommendedName>
        <fullName evidence="8">Nuclear pore complex protein</fullName>
    </recommendedName>
</protein>
<name>A0A1W4X061_AGRPL</name>
<keyword evidence="7 8" id="KW-0539">Nucleus</keyword>
<dbReference type="GO" id="GO:0031080">
    <property type="term" value="C:nuclear pore outer ring"/>
    <property type="evidence" value="ECO:0007669"/>
    <property type="project" value="TreeGrafter"/>
</dbReference>
<evidence type="ECO:0000256" key="6">
    <source>
        <dbReference type="ARBA" id="ARBA00023132"/>
    </source>
</evidence>
<sequence>MESDLNRSLRILDSAISTKDKSLLHSTAQKVKQRKDLDFSLTLTPVEAKRLELQNTFFSDVSLALTAEELKRIDANKVTSENTFYNIVEGDRTLTGSILQANKPWTTAAENLYIEFFETLQSHSQEHNAFNILSDLAACCSDALNVVRGIKSKITIQGIPEESWLEKERNIWRLLVILMQDRLLTRSENMEDECNTASEKICVLNLFKHDSLLRECQLVIDWLEVNASEMEEAVYHFTDNNSVGWENTLHQLESPETIVFESSRKIINRLDPDAPHYQKLPLHDIDQSDEDTLCRKMYSLIRCGKLEEAQKLCAECGHSWRAVLLEGWRLYHDPNICNKEDLSETETDDMKLIEDEVMDTDLQEIKPVEGNKYRDVWKSVALEYCEKDCLNLYEKAAVAAYCGHLESLITVCKTWEDCLWAYMRVLVDIRVESELRDSMPRIYSPLKDEYWEQRMSLNEVFDRIESSPNDEISKKATLPDYKIQKYIILDDMVNLLDELGVWVEDECVSTQFLRFAAHLVLLFDELGLINERSVLNKCVKAYIDHLCELKETQLIAYYVSKLDSNKQVDVYASYLEEITEDLDRREALKFGENCGLDTVKVTKQVVYNIRNKPHEISEGGDLQEKPTSADALKISALDWLLIYDTQRFDLLEECNALIFMFLTMGKVECAKVAFGKVPSDAVNSILADQDVTSSRASQVVREHLSYKTYLDAQDAFTLWFEQYNSKPLPPGELHENAQFTEKVAHQHRVSQFKAETERWKLSCTHLAKAAKTLLYNVLLFPEGWLTGAKDASYMRSKVIPECALLLYTVLYESAHYEECIQLADVIASEKHGLYRAYSKEKLGEFLRKLGESSVALLNERKDPWGQDTSV</sequence>
<evidence type="ECO:0000256" key="8">
    <source>
        <dbReference type="RuleBase" id="RU365072"/>
    </source>
</evidence>
<evidence type="ECO:0000313" key="11">
    <source>
        <dbReference type="RefSeq" id="XP_025831204.1"/>
    </source>
</evidence>
<dbReference type="Proteomes" id="UP000192223">
    <property type="component" value="Unplaced"/>
</dbReference>
<evidence type="ECO:0000256" key="1">
    <source>
        <dbReference type="ARBA" id="ARBA00009510"/>
    </source>
</evidence>
<dbReference type="Gene3D" id="1.10.3450.20">
    <property type="match status" value="1"/>
</dbReference>
<keyword evidence="9" id="KW-1185">Reference proteome</keyword>
<dbReference type="RefSeq" id="XP_018329474.1">
    <property type="nucleotide sequence ID" value="XM_018473972.2"/>
</dbReference>
<gene>
    <name evidence="10 11" type="primary">LOC108739883</name>
</gene>
<evidence type="ECO:0000256" key="2">
    <source>
        <dbReference type="ARBA" id="ARBA00022448"/>
    </source>
</evidence>
<keyword evidence="3" id="KW-0509">mRNA transport</keyword>
<keyword evidence="6 8" id="KW-0906">Nuclear pore complex</keyword>
<accession>A0A1W4X061</accession>
<keyword evidence="2 8" id="KW-0813">Transport</keyword>
<dbReference type="GO" id="GO:0006406">
    <property type="term" value="P:mRNA export from nucleus"/>
    <property type="evidence" value="ECO:0007669"/>
    <property type="project" value="TreeGrafter"/>
</dbReference>
<keyword evidence="8" id="KW-0472">Membrane</keyword>
<dbReference type="AlphaFoldDB" id="A0A1W4X061"/>
<evidence type="ECO:0000313" key="9">
    <source>
        <dbReference type="Proteomes" id="UP000192223"/>
    </source>
</evidence>
<dbReference type="GO" id="GO:0017056">
    <property type="term" value="F:structural constituent of nuclear pore"/>
    <property type="evidence" value="ECO:0007669"/>
    <property type="project" value="UniProtKB-UniRule"/>
</dbReference>
<dbReference type="PANTHER" id="PTHR13003:SF2">
    <property type="entry name" value="NUCLEAR PORE COMPLEX PROTEIN NUP107"/>
    <property type="match status" value="1"/>
</dbReference>
<dbReference type="PANTHER" id="PTHR13003">
    <property type="entry name" value="NUP107-RELATED"/>
    <property type="match status" value="1"/>
</dbReference>
<comment type="similarity">
    <text evidence="1 8">Belongs to the nucleoporin Nup84/Nup107 family.</text>
</comment>
<dbReference type="GeneID" id="108739883"/>
<dbReference type="OrthoDB" id="3098at2759"/>
<dbReference type="KEGG" id="apln:108739883"/>
<evidence type="ECO:0000313" key="10">
    <source>
        <dbReference type="RefSeq" id="XP_018329474.1"/>
    </source>
</evidence>
<keyword evidence="5 8" id="KW-0811">Translocation</keyword>
<keyword evidence="4" id="KW-0653">Protein transport</keyword>
<comment type="subunit">
    <text evidence="8">Part of the nuclear pore complex (NPC).</text>
</comment>
<evidence type="ECO:0000256" key="4">
    <source>
        <dbReference type="ARBA" id="ARBA00022927"/>
    </source>
</evidence>
<dbReference type="Pfam" id="PF04121">
    <property type="entry name" value="Nup84_Nup100"/>
    <property type="match status" value="1"/>
</dbReference>
<evidence type="ECO:0000256" key="3">
    <source>
        <dbReference type="ARBA" id="ARBA00022816"/>
    </source>
</evidence>
<comment type="subcellular location">
    <subcellularLocation>
        <location evidence="8">Nucleus</location>
        <location evidence="8">Nuclear pore complex</location>
    </subcellularLocation>
    <subcellularLocation>
        <location evidence="8">Nucleus membrane</location>
    </subcellularLocation>
</comment>